<keyword evidence="2" id="KW-1185">Reference proteome</keyword>
<accession>A0A1I1M6E0</accession>
<sequence length="136" mass="15822">MKLIYNGGNRKLSRVVKRANEILLSSFYFIEIEKYLQQNYDEDRSSVFLRELRSLDREVDVKGFWNPIGSRFLRAKDDYILINTAHLSKSHRTLLAQLIGEYLLILDQQEQLSRIIPLNDGANLPANFGSIAKNFM</sequence>
<dbReference type="OrthoDB" id="1435451at2"/>
<gene>
    <name evidence="1" type="ORF">SAMN04487907_10965</name>
</gene>
<evidence type="ECO:0000313" key="2">
    <source>
        <dbReference type="Proteomes" id="UP000199438"/>
    </source>
</evidence>
<proteinExistence type="predicted"/>
<dbReference type="RefSeq" id="WP_092544394.1">
    <property type="nucleotide sequence ID" value="NZ_FOKV01000009.1"/>
</dbReference>
<dbReference type="EMBL" id="FOKV01000009">
    <property type="protein sequence ID" value="SFC80934.1"/>
    <property type="molecule type" value="Genomic_DNA"/>
</dbReference>
<organism evidence="1 2">
    <name type="scientific">Zunongwangia mangrovi</name>
    <dbReference type="NCBI Taxonomy" id="1334022"/>
    <lineage>
        <taxon>Bacteria</taxon>
        <taxon>Pseudomonadati</taxon>
        <taxon>Bacteroidota</taxon>
        <taxon>Flavobacteriia</taxon>
        <taxon>Flavobacteriales</taxon>
        <taxon>Flavobacteriaceae</taxon>
        <taxon>Zunongwangia</taxon>
    </lineage>
</organism>
<reference evidence="2" key="1">
    <citation type="submission" date="2016-10" db="EMBL/GenBank/DDBJ databases">
        <authorList>
            <person name="Varghese N."/>
            <person name="Submissions S."/>
        </authorList>
    </citation>
    <scope>NUCLEOTIDE SEQUENCE [LARGE SCALE GENOMIC DNA]</scope>
    <source>
        <strain evidence="2">DSM 24499</strain>
    </source>
</reference>
<protein>
    <submittedName>
        <fullName evidence="1">Uncharacterized protein</fullName>
    </submittedName>
</protein>
<dbReference type="Proteomes" id="UP000199438">
    <property type="component" value="Unassembled WGS sequence"/>
</dbReference>
<name>A0A1I1M6E0_9FLAO</name>
<dbReference type="STRING" id="1334022.SAMN04487907_10965"/>
<dbReference type="AlphaFoldDB" id="A0A1I1M6E0"/>
<evidence type="ECO:0000313" key="1">
    <source>
        <dbReference type="EMBL" id="SFC80934.1"/>
    </source>
</evidence>